<dbReference type="RefSeq" id="WP_114828377.1">
    <property type="nucleotide sequence ID" value="NZ_QQTO01000037.1"/>
</dbReference>
<dbReference type="Pfam" id="PF22685">
    <property type="entry name" value="Gal80p_C-like"/>
    <property type="match status" value="1"/>
</dbReference>
<evidence type="ECO:0000313" key="4">
    <source>
        <dbReference type="EMBL" id="RDJ28252.1"/>
    </source>
</evidence>
<evidence type="ECO:0000259" key="2">
    <source>
        <dbReference type="Pfam" id="PF01408"/>
    </source>
</evidence>
<gene>
    <name evidence="4" type="ORF">DWE98_06630</name>
</gene>
<dbReference type="OrthoDB" id="9776544at2"/>
<evidence type="ECO:0000313" key="5">
    <source>
        <dbReference type="Proteomes" id="UP000255207"/>
    </source>
</evidence>
<accession>A0A370LAC2</accession>
<dbReference type="PANTHER" id="PTHR43818">
    <property type="entry name" value="BCDNA.GH03377"/>
    <property type="match status" value="1"/>
</dbReference>
<dbReference type="EMBL" id="QQTP01000002">
    <property type="protein sequence ID" value="RDJ28252.1"/>
    <property type="molecule type" value="Genomic_DNA"/>
</dbReference>
<feature type="domain" description="Gal80p-like C-terminal" evidence="3">
    <location>
        <begin position="135"/>
        <end position="274"/>
    </location>
</feature>
<dbReference type="Proteomes" id="UP000255207">
    <property type="component" value="Unassembled WGS sequence"/>
</dbReference>
<proteinExistence type="predicted"/>
<dbReference type="InterPro" id="IPR050463">
    <property type="entry name" value="Gfo/Idh/MocA_oxidrdct_glycsds"/>
</dbReference>
<dbReference type="Pfam" id="PF01408">
    <property type="entry name" value="GFO_IDH_MocA"/>
    <property type="match status" value="1"/>
</dbReference>
<reference evidence="5" key="1">
    <citation type="submission" date="2018-07" db="EMBL/GenBank/DDBJ databases">
        <authorList>
            <person name="Safronova V.I."/>
            <person name="Chirak E.R."/>
            <person name="Sazanova A.L."/>
        </authorList>
    </citation>
    <scope>NUCLEOTIDE SEQUENCE [LARGE SCALE GENOMIC DNA]</scope>
    <source>
        <strain evidence="5">RCAM04685</strain>
    </source>
</reference>
<protein>
    <submittedName>
        <fullName evidence="4">Gfo/Idh/MocA family oxidoreductase</fullName>
    </submittedName>
</protein>
<feature type="domain" description="Gfo/Idh/MocA-like oxidoreductase N-terminal" evidence="2">
    <location>
        <begin position="11"/>
        <end position="128"/>
    </location>
</feature>
<sequence>MAADDIGLGFVGLSGAGSWAGRAHVPALKVVPGYEIRALATSRAESAAEAAKAYGVPLAFHDPAELVKRPEVDLVVVAVRVPYHLELVKMALDAGKMVYCEWPLGNGRAEAEQMAVMAEDKAVPAFVGLQGHASPAIRYIRDLVASGRVGDVISTTFTASAGAWGATVEPRLVYGLDRKNGVSMLTVQFGHAIDGFCWCLGEFKELSATLATRYPVVKRTDTGEEVAKTIDDQIALTGTLQNGAVAAVHYRSGTSQAAPFFWEINGSKGDLVITADSGRLQYGDLRIRGTAEGGGLEELPIPDSYRLVQGCTPSDMFYTLAHAYALMRSDIKLGTDHVPTFADALVRHRMIEAIERSSATGTRQSYV</sequence>
<dbReference type="SUPFAM" id="SSF55347">
    <property type="entry name" value="Glyceraldehyde-3-phosphate dehydrogenase-like, C-terminal domain"/>
    <property type="match status" value="1"/>
</dbReference>
<evidence type="ECO:0000256" key="1">
    <source>
        <dbReference type="ARBA" id="ARBA00023002"/>
    </source>
</evidence>
<organism evidence="4 5">
    <name type="scientific">Bosea caraganae</name>
    <dbReference type="NCBI Taxonomy" id="2763117"/>
    <lineage>
        <taxon>Bacteria</taxon>
        <taxon>Pseudomonadati</taxon>
        <taxon>Pseudomonadota</taxon>
        <taxon>Alphaproteobacteria</taxon>
        <taxon>Hyphomicrobiales</taxon>
        <taxon>Boseaceae</taxon>
        <taxon>Bosea</taxon>
    </lineage>
</organism>
<dbReference type="InterPro" id="IPR055080">
    <property type="entry name" value="Gal80p-like_C"/>
</dbReference>
<dbReference type="GO" id="GO:0016491">
    <property type="term" value="F:oxidoreductase activity"/>
    <property type="evidence" value="ECO:0007669"/>
    <property type="project" value="UniProtKB-KW"/>
</dbReference>
<dbReference type="Gene3D" id="3.30.360.10">
    <property type="entry name" value="Dihydrodipicolinate Reductase, domain 2"/>
    <property type="match status" value="1"/>
</dbReference>
<dbReference type="Gene3D" id="3.40.50.720">
    <property type="entry name" value="NAD(P)-binding Rossmann-like Domain"/>
    <property type="match status" value="1"/>
</dbReference>
<evidence type="ECO:0000259" key="3">
    <source>
        <dbReference type="Pfam" id="PF22685"/>
    </source>
</evidence>
<dbReference type="InterPro" id="IPR000683">
    <property type="entry name" value="Gfo/Idh/MocA-like_OxRdtase_N"/>
</dbReference>
<dbReference type="SUPFAM" id="SSF51735">
    <property type="entry name" value="NAD(P)-binding Rossmann-fold domains"/>
    <property type="match status" value="1"/>
</dbReference>
<keyword evidence="1" id="KW-0560">Oxidoreductase</keyword>
<keyword evidence="5" id="KW-1185">Reference proteome</keyword>
<dbReference type="GO" id="GO:0000166">
    <property type="term" value="F:nucleotide binding"/>
    <property type="evidence" value="ECO:0007669"/>
    <property type="project" value="InterPro"/>
</dbReference>
<dbReference type="PANTHER" id="PTHR43818:SF11">
    <property type="entry name" value="BCDNA.GH03377"/>
    <property type="match status" value="1"/>
</dbReference>
<name>A0A370LAC2_9HYPH</name>
<dbReference type="InterPro" id="IPR036291">
    <property type="entry name" value="NAD(P)-bd_dom_sf"/>
</dbReference>
<dbReference type="AlphaFoldDB" id="A0A370LAC2"/>
<comment type="caution">
    <text evidence="4">The sequence shown here is derived from an EMBL/GenBank/DDBJ whole genome shotgun (WGS) entry which is preliminary data.</text>
</comment>